<accession>A0ABX0GQX7</accession>
<evidence type="ECO:0000313" key="2">
    <source>
        <dbReference type="EMBL" id="NHC13256.1"/>
    </source>
</evidence>
<feature type="region of interest" description="Disordered" evidence="1">
    <location>
        <begin position="1"/>
        <end position="62"/>
    </location>
</feature>
<sequence>MTETPFDDAPRTDAVEGSAGAGGADVEREAGEAPRTDVEGIAFGDETPAPDLTPDDPAVRGT</sequence>
<name>A0ABX0GQX7_9ACTN</name>
<dbReference type="Proteomes" id="UP000800981">
    <property type="component" value="Unassembled WGS sequence"/>
</dbReference>
<comment type="caution">
    <text evidence="2">The sequence shown here is derived from an EMBL/GenBank/DDBJ whole genome shotgun (WGS) entry which is preliminary data.</text>
</comment>
<evidence type="ECO:0000256" key="1">
    <source>
        <dbReference type="SAM" id="MobiDB-lite"/>
    </source>
</evidence>
<keyword evidence="3" id="KW-1185">Reference proteome</keyword>
<feature type="compositionally biased region" description="Basic and acidic residues" evidence="1">
    <location>
        <begin position="25"/>
        <end position="38"/>
    </location>
</feature>
<evidence type="ECO:0000313" key="3">
    <source>
        <dbReference type="Proteomes" id="UP000800981"/>
    </source>
</evidence>
<proteinExistence type="predicted"/>
<reference evidence="2 3" key="1">
    <citation type="submission" date="2020-03" db="EMBL/GenBank/DDBJ databases">
        <title>Two novel Motilibacter sp.</title>
        <authorList>
            <person name="Liu S."/>
        </authorList>
    </citation>
    <scope>NUCLEOTIDE SEQUENCE [LARGE SCALE GENOMIC DNA]</scope>
    <source>
        <strain evidence="2 3">E257</strain>
    </source>
</reference>
<gene>
    <name evidence="2" type="ORF">G9H71_05605</name>
</gene>
<dbReference type="EMBL" id="JAANNP010000002">
    <property type="protein sequence ID" value="NHC13256.1"/>
    <property type="molecule type" value="Genomic_DNA"/>
</dbReference>
<dbReference type="RefSeq" id="WP_166279394.1">
    <property type="nucleotide sequence ID" value="NZ_JAANNP010000002.1"/>
</dbReference>
<organism evidence="2 3">
    <name type="scientific">Motilibacter deserti</name>
    <dbReference type="NCBI Taxonomy" id="2714956"/>
    <lineage>
        <taxon>Bacteria</taxon>
        <taxon>Bacillati</taxon>
        <taxon>Actinomycetota</taxon>
        <taxon>Actinomycetes</taxon>
        <taxon>Motilibacterales</taxon>
        <taxon>Motilibacteraceae</taxon>
        <taxon>Motilibacter</taxon>
    </lineage>
</organism>
<feature type="compositionally biased region" description="Low complexity" evidence="1">
    <location>
        <begin position="45"/>
        <end position="56"/>
    </location>
</feature>
<protein>
    <submittedName>
        <fullName evidence="2">Uncharacterized protein</fullName>
    </submittedName>
</protein>